<dbReference type="Proteomes" id="UP000095286">
    <property type="component" value="Unplaced"/>
</dbReference>
<protein>
    <submittedName>
        <fullName evidence="2">Replication termination factor 2</fullName>
    </submittedName>
</protein>
<dbReference type="WBParaSite" id="RSKR_0000337900.1">
    <property type="protein sequence ID" value="RSKR_0000337900.1"/>
    <property type="gene ID" value="RSKR_0000337900"/>
</dbReference>
<evidence type="ECO:0000313" key="2">
    <source>
        <dbReference type="WBParaSite" id="RSKR_0000337900.1"/>
    </source>
</evidence>
<organism evidence="1 2">
    <name type="scientific">Rhabditophanes sp. KR3021</name>
    <dbReference type="NCBI Taxonomy" id="114890"/>
    <lineage>
        <taxon>Eukaryota</taxon>
        <taxon>Metazoa</taxon>
        <taxon>Ecdysozoa</taxon>
        <taxon>Nematoda</taxon>
        <taxon>Chromadorea</taxon>
        <taxon>Rhabditida</taxon>
        <taxon>Tylenchina</taxon>
        <taxon>Panagrolaimomorpha</taxon>
        <taxon>Strongyloidoidea</taxon>
        <taxon>Alloionematidae</taxon>
        <taxon>Rhabditophanes</taxon>
    </lineage>
</organism>
<accession>A0AC35TQP6</accession>
<evidence type="ECO:0000313" key="1">
    <source>
        <dbReference type="Proteomes" id="UP000095286"/>
    </source>
</evidence>
<sequence>MGADGGTIPKRCELVKTKKRDEKIDKNVVLALKWKICQLTQEKLRKPVAIDKLGRLYNKEALFDAMLSKSLAKSEETKHIKKMKDIKEANLTDNNTYVDKMDKGGSSIDHNETQFMCPVTSLPMNGFYKFFINWKCGCVFSEKAVKEVQSDACHVCGGEYHVDDLIVINPDDATLAGYKQKINESSEKSSRKRKDVKEVLISANMLKKAKQN</sequence>
<reference evidence="2" key="1">
    <citation type="submission" date="2016-11" db="UniProtKB">
        <authorList>
            <consortium name="WormBaseParasite"/>
        </authorList>
    </citation>
    <scope>IDENTIFICATION</scope>
    <source>
        <strain evidence="2">KR3021</strain>
    </source>
</reference>
<name>A0AC35TQP6_9BILA</name>
<proteinExistence type="predicted"/>